<comment type="similarity">
    <text evidence="1">Belongs to the asparaginase 1 family.</text>
</comment>
<sequence length="325" mass="35010">MKKNILIIHTGGTISMHVNEETGAVVPDDINPLTRESEKLQKFANTTEIDAFNLPSPHMTPDHMLQLRTIIMNTLDHNTFDGVVITHGTDTLEETAYFLELTLNTSIPIILTGAMRSSNELGSDGIYNLVAAIRVASEDKAHGQGVLVVMNDEIHAAANVTKTSTSNVATFQSPQYGPIGLITVSTIHFHHSAIFREYVEVQQLTKRVAMLKTYAGMDADIVEAISLADYDGVVIEGLGQGNVPPSIVPGIKKLLANGIPVVVVSRCFNGIAQGVYGYVGGGKMLEDLGAIYTTGINGQKARLKLLVALNQVDCSIDLPAFFHSN</sequence>
<dbReference type="InterPro" id="IPR037152">
    <property type="entry name" value="L-asparaginase_N_sf"/>
</dbReference>
<feature type="domain" description="L-asparaginase N-terminal" evidence="9">
    <location>
        <begin position="4"/>
        <end position="193"/>
    </location>
</feature>
<dbReference type="GO" id="GO:0006528">
    <property type="term" value="P:asparagine metabolic process"/>
    <property type="evidence" value="ECO:0007669"/>
    <property type="project" value="InterPro"/>
</dbReference>
<evidence type="ECO:0000256" key="6">
    <source>
        <dbReference type="PIRSR" id="PIRSR001220-2"/>
    </source>
</evidence>
<evidence type="ECO:0000256" key="2">
    <source>
        <dbReference type="ARBA" id="ARBA00012920"/>
    </source>
</evidence>
<dbReference type="PANTHER" id="PTHR11707:SF28">
    <property type="entry name" value="60 KDA LYSOPHOSPHOLIPASE"/>
    <property type="match status" value="1"/>
</dbReference>
<keyword evidence="12" id="KW-1185">Reference proteome</keyword>
<dbReference type="RefSeq" id="WP_109306890.1">
    <property type="nucleotide sequence ID" value="NZ_BJUF01000087.1"/>
</dbReference>
<dbReference type="FunFam" id="3.40.50.40:FF:000003">
    <property type="entry name" value="L-asparaginase 2"/>
    <property type="match status" value="1"/>
</dbReference>
<evidence type="ECO:0000313" key="12">
    <source>
        <dbReference type="Proteomes" id="UP000245938"/>
    </source>
</evidence>
<evidence type="ECO:0000256" key="5">
    <source>
        <dbReference type="PIRSR" id="PIRSR001220-1"/>
    </source>
</evidence>
<feature type="binding site" evidence="6">
    <location>
        <position position="56"/>
    </location>
    <ligand>
        <name>substrate</name>
    </ligand>
</feature>
<feature type="domain" description="Asparaginase/glutaminase C-terminal" evidence="10">
    <location>
        <begin position="207"/>
        <end position="311"/>
    </location>
</feature>
<name>A0A2U3AIR5_9BACL</name>
<dbReference type="InterPro" id="IPR020827">
    <property type="entry name" value="Asparaginase/glutaminase_AS1"/>
</dbReference>
<feature type="active site" evidence="8">
    <location>
        <position position="89"/>
    </location>
</feature>
<protein>
    <recommendedName>
        <fullName evidence="2">asparaginase</fullName>
        <ecNumber evidence="2">3.5.1.1</ecNumber>
    </recommendedName>
</protein>
<proteinExistence type="inferred from homology"/>
<evidence type="ECO:0000259" key="10">
    <source>
        <dbReference type="Pfam" id="PF17763"/>
    </source>
</evidence>
<evidence type="ECO:0000256" key="8">
    <source>
        <dbReference type="PROSITE-ProRule" id="PRU10100"/>
    </source>
</evidence>
<dbReference type="PIRSF" id="PIRSF001220">
    <property type="entry name" value="L-ASNase_gatD"/>
    <property type="match status" value="1"/>
</dbReference>
<dbReference type="InterPro" id="IPR027473">
    <property type="entry name" value="L-asparaginase_C"/>
</dbReference>
<organism evidence="11 12">
    <name type="scientific">Kurthia sibirica</name>
    <dbReference type="NCBI Taxonomy" id="202750"/>
    <lineage>
        <taxon>Bacteria</taxon>
        <taxon>Bacillati</taxon>
        <taxon>Bacillota</taxon>
        <taxon>Bacilli</taxon>
        <taxon>Bacillales</taxon>
        <taxon>Caryophanaceae</taxon>
        <taxon>Kurthia</taxon>
    </lineage>
</organism>
<accession>A0A2U3AIR5</accession>
<dbReference type="PROSITE" id="PS00917">
    <property type="entry name" value="ASN_GLN_ASE_2"/>
    <property type="match status" value="1"/>
</dbReference>
<comment type="caution">
    <text evidence="11">The sequence shown here is derived from an EMBL/GenBank/DDBJ whole genome shotgun (WGS) entry which is preliminary data.</text>
</comment>
<evidence type="ECO:0000256" key="1">
    <source>
        <dbReference type="ARBA" id="ARBA00010518"/>
    </source>
</evidence>
<dbReference type="AlphaFoldDB" id="A0A2U3AIR5"/>
<dbReference type="PRINTS" id="PR00139">
    <property type="entry name" value="ASNGLNASE"/>
</dbReference>
<evidence type="ECO:0000256" key="4">
    <source>
        <dbReference type="ARBA" id="ARBA00049366"/>
    </source>
</evidence>
<feature type="binding site" evidence="6">
    <location>
        <begin position="89"/>
        <end position="90"/>
    </location>
    <ligand>
        <name>substrate</name>
    </ligand>
</feature>
<evidence type="ECO:0000256" key="7">
    <source>
        <dbReference type="PROSITE-ProRule" id="PRU10099"/>
    </source>
</evidence>
<dbReference type="SMART" id="SM00870">
    <property type="entry name" value="Asparaginase"/>
    <property type="match status" value="1"/>
</dbReference>
<dbReference type="InterPro" id="IPR004550">
    <property type="entry name" value="AsnASE_II"/>
</dbReference>
<evidence type="ECO:0000256" key="3">
    <source>
        <dbReference type="ARBA" id="ARBA00022801"/>
    </source>
</evidence>
<dbReference type="SFLD" id="SFLDS00057">
    <property type="entry name" value="Glutaminase/Asparaginase"/>
    <property type="match status" value="1"/>
</dbReference>
<dbReference type="Pfam" id="PF00710">
    <property type="entry name" value="Asparaginase"/>
    <property type="match status" value="1"/>
</dbReference>
<reference evidence="11 12" key="1">
    <citation type="submission" date="2018-05" db="EMBL/GenBank/DDBJ databases">
        <title>Kurthia sibirica genome sequence.</title>
        <authorList>
            <person name="Maclea K.S."/>
            <person name="Goen A.E."/>
        </authorList>
    </citation>
    <scope>NUCLEOTIDE SEQUENCE [LARGE SCALE GENOMIC DNA]</scope>
    <source>
        <strain evidence="11 12">ATCC 49154</strain>
    </source>
</reference>
<dbReference type="InterPro" id="IPR006034">
    <property type="entry name" value="Asparaginase/glutaminase-like"/>
</dbReference>
<feature type="active site" description="O-isoaspartyl threonine intermediate" evidence="5">
    <location>
        <position position="13"/>
    </location>
</feature>
<dbReference type="Pfam" id="PF17763">
    <property type="entry name" value="Asparaginase_C"/>
    <property type="match status" value="1"/>
</dbReference>
<keyword evidence="3" id="KW-0378">Hydrolase</keyword>
<evidence type="ECO:0000313" key="11">
    <source>
        <dbReference type="EMBL" id="PWI24425.1"/>
    </source>
</evidence>
<dbReference type="EMBL" id="QFVR01000021">
    <property type="protein sequence ID" value="PWI24425.1"/>
    <property type="molecule type" value="Genomic_DNA"/>
</dbReference>
<dbReference type="InterPro" id="IPR027474">
    <property type="entry name" value="L-asparaginase_N"/>
</dbReference>
<dbReference type="PANTHER" id="PTHR11707">
    <property type="entry name" value="L-ASPARAGINASE"/>
    <property type="match status" value="1"/>
</dbReference>
<dbReference type="Gene3D" id="3.40.50.1170">
    <property type="entry name" value="L-asparaginase, N-terminal domain"/>
    <property type="match status" value="1"/>
</dbReference>
<comment type="catalytic activity">
    <reaction evidence="4">
        <text>L-asparagine + H2O = L-aspartate + NH4(+)</text>
        <dbReference type="Rhea" id="RHEA:21016"/>
        <dbReference type="ChEBI" id="CHEBI:15377"/>
        <dbReference type="ChEBI" id="CHEBI:28938"/>
        <dbReference type="ChEBI" id="CHEBI:29991"/>
        <dbReference type="ChEBI" id="CHEBI:58048"/>
        <dbReference type="EC" id="3.5.1.1"/>
    </reaction>
</comment>
<dbReference type="Gene3D" id="3.40.50.40">
    <property type="match status" value="1"/>
</dbReference>
<dbReference type="PIRSF" id="PIRSF500176">
    <property type="entry name" value="L_ASNase"/>
    <property type="match status" value="1"/>
</dbReference>
<dbReference type="Proteomes" id="UP000245938">
    <property type="component" value="Unassembled WGS sequence"/>
</dbReference>
<dbReference type="SUPFAM" id="SSF53774">
    <property type="entry name" value="Glutaminase/Asparaginase"/>
    <property type="match status" value="1"/>
</dbReference>
<dbReference type="PROSITE" id="PS51732">
    <property type="entry name" value="ASN_GLN_ASE_3"/>
    <property type="match status" value="1"/>
</dbReference>
<dbReference type="FunFam" id="3.40.50.1170:FF:000001">
    <property type="entry name" value="L-asparaginase 2"/>
    <property type="match status" value="1"/>
</dbReference>
<dbReference type="InterPro" id="IPR040919">
    <property type="entry name" value="Asparaginase_C"/>
</dbReference>
<dbReference type="CDD" id="cd08964">
    <property type="entry name" value="L-asparaginase_II"/>
    <property type="match status" value="1"/>
</dbReference>
<gene>
    <name evidence="11" type="ORF">DEX24_13225</name>
</gene>
<dbReference type="EC" id="3.5.1.1" evidence="2"/>
<dbReference type="OrthoDB" id="9788068at2"/>
<feature type="active site" evidence="7">
    <location>
        <position position="13"/>
    </location>
</feature>
<dbReference type="InterPro" id="IPR027475">
    <property type="entry name" value="Asparaginase/glutaminase_AS2"/>
</dbReference>
<dbReference type="InterPro" id="IPR036152">
    <property type="entry name" value="Asp/glu_Ase-like_sf"/>
</dbReference>
<dbReference type="GO" id="GO:0004067">
    <property type="term" value="F:asparaginase activity"/>
    <property type="evidence" value="ECO:0007669"/>
    <property type="project" value="UniProtKB-UniRule"/>
</dbReference>
<dbReference type="PROSITE" id="PS00144">
    <property type="entry name" value="ASN_GLN_ASE_1"/>
    <property type="match status" value="1"/>
</dbReference>
<evidence type="ECO:0000259" key="9">
    <source>
        <dbReference type="Pfam" id="PF00710"/>
    </source>
</evidence>